<proteinExistence type="predicted"/>
<reference evidence="2" key="1">
    <citation type="submission" date="2024-07" db="EMBL/GenBank/DDBJ databases">
        <title>Two chromosome-level genome assemblies of Korean endemic species Abeliophyllum distichum and Forsythia ovata (Oleaceae).</title>
        <authorList>
            <person name="Jang H."/>
        </authorList>
    </citation>
    <scope>NUCLEOTIDE SEQUENCE [LARGE SCALE GENOMIC DNA]</scope>
</reference>
<name>A0ABD1P760_9LAMI</name>
<organism evidence="1 2">
    <name type="scientific">Forsythia ovata</name>
    <dbReference type="NCBI Taxonomy" id="205694"/>
    <lineage>
        <taxon>Eukaryota</taxon>
        <taxon>Viridiplantae</taxon>
        <taxon>Streptophyta</taxon>
        <taxon>Embryophyta</taxon>
        <taxon>Tracheophyta</taxon>
        <taxon>Spermatophyta</taxon>
        <taxon>Magnoliopsida</taxon>
        <taxon>eudicotyledons</taxon>
        <taxon>Gunneridae</taxon>
        <taxon>Pentapetalae</taxon>
        <taxon>asterids</taxon>
        <taxon>lamiids</taxon>
        <taxon>Lamiales</taxon>
        <taxon>Oleaceae</taxon>
        <taxon>Forsythieae</taxon>
        <taxon>Forsythia</taxon>
    </lineage>
</organism>
<evidence type="ECO:0000313" key="1">
    <source>
        <dbReference type="EMBL" id="KAL2459706.1"/>
    </source>
</evidence>
<protein>
    <submittedName>
        <fullName evidence="1">GRAS domain-containing protein</fullName>
    </submittedName>
</protein>
<dbReference type="EMBL" id="JBFOLJ010000021">
    <property type="protein sequence ID" value="KAL2459706.1"/>
    <property type="molecule type" value="Genomic_DNA"/>
</dbReference>
<dbReference type="Proteomes" id="UP001604277">
    <property type="component" value="Unassembled WGS sequence"/>
</dbReference>
<dbReference type="AlphaFoldDB" id="A0ABD1P760"/>
<gene>
    <name evidence="1" type="ORF">Fot_54450</name>
</gene>
<evidence type="ECO:0000313" key="2">
    <source>
        <dbReference type="Proteomes" id="UP001604277"/>
    </source>
</evidence>
<comment type="caution">
    <text evidence="1">The sequence shown here is derived from an EMBL/GenBank/DDBJ whole genome shotgun (WGS) entry which is preliminary data.</text>
</comment>
<sequence length="135" mass="15339">MSGTRSSCQVLSAESIMKIARKGFLVLASQKTENFSESGDSYENQRGGELVLRLLVAEEKFSNEQFDRAEQLLVGCYFVPSTVFFAQAPLERISKEKCRINIQRNSMDVEVLINLQPSGKSHKYQEMVYFWALVS</sequence>
<keyword evidence="2" id="KW-1185">Reference proteome</keyword>
<accession>A0ABD1P760</accession>